<sequence length="200" mass="22859">MATWHERFQSKEYVYGTDPNEFIETMQNQLKLSGQALAIAEGEGRNAVYLAEQGMEVTAWDLARSGLDKTERLAEERRVSVLTEQVDLAQADWPQDAWDLIICVFGHFPKDVQRKTFDGIRQALKPGGHFLMEVYSIDQPAYGTGGPTQESFIYRPEEVLEAFREFKILHFFTGEVERHEGQLHNGLSHVIQMPCQKPAK</sequence>
<dbReference type="KEGG" id="ppla:BBI15_04070"/>
<name>A0A1C7E6T4_9BACL</name>
<gene>
    <name evidence="3" type="ORF">BBI15_04070</name>
</gene>
<evidence type="ECO:0000313" key="4">
    <source>
        <dbReference type="Proteomes" id="UP000092650"/>
    </source>
</evidence>
<dbReference type="SUPFAM" id="SSF53335">
    <property type="entry name" value="S-adenosyl-L-methionine-dependent methyltransferases"/>
    <property type="match status" value="1"/>
</dbReference>
<evidence type="ECO:0000259" key="2">
    <source>
        <dbReference type="Pfam" id="PF13649"/>
    </source>
</evidence>
<keyword evidence="1" id="KW-0808">Transferase</keyword>
<evidence type="ECO:0000313" key="3">
    <source>
        <dbReference type="EMBL" id="ANU19439.1"/>
    </source>
</evidence>
<dbReference type="AlphaFoldDB" id="A0A1C7E6T4"/>
<dbReference type="Pfam" id="PF13649">
    <property type="entry name" value="Methyltransf_25"/>
    <property type="match status" value="1"/>
</dbReference>
<dbReference type="PANTHER" id="PTHR43861">
    <property type="entry name" value="TRANS-ACONITATE 2-METHYLTRANSFERASE-RELATED"/>
    <property type="match status" value="1"/>
</dbReference>
<reference evidence="3" key="1">
    <citation type="submission" date="2016-10" db="EMBL/GenBank/DDBJ databases">
        <authorList>
            <person name="See-Too W.S."/>
        </authorList>
    </citation>
    <scope>NUCLEOTIDE SEQUENCE [LARGE SCALE GENOMIC DNA]</scope>
    <source>
        <strain evidence="3">DSM 23997</strain>
    </source>
</reference>
<feature type="domain" description="Methyltransferase" evidence="2">
    <location>
        <begin position="37"/>
        <end position="128"/>
    </location>
</feature>
<dbReference type="PANTHER" id="PTHR43861:SF3">
    <property type="entry name" value="PUTATIVE (AFU_ORTHOLOGUE AFUA_2G14390)-RELATED"/>
    <property type="match status" value="1"/>
</dbReference>
<protein>
    <submittedName>
        <fullName evidence="3">Tellurite resistance methyltransferase TehB</fullName>
    </submittedName>
</protein>
<dbReference type="GO" id="GO:0032259">
    <property type="term" value="P:methylation"/>
    <property type="evidence" value="ECO:0007669"/>
    <property type="project" value="UniProtKB-KW"/>
</dbReference>
<dbReference type="EMBL" id="CP016539">
    <property type="protein sequence ID" value="ANU19439.1"/>
    <property type="molecule type" value="Genomic_DNA"/>
</dbReference>
<dbReference type="STRING" id="1038856.BBI15_04070"/>
<dbReference type="RefSeq" id="WP_068869190.1">
    <property type="nucleotide sequence ID" value="NZ_CP016539.2"/>
</dbReference>
<proteinExistence type="predicted"/>
<dbReference type="OrthoDB" id="9804312at2"/>
<dbReference type="Proteomes" id="UP000092650">
    <property type="component" value="Chromosome"/>
</dbReference>
<dbReference type="InterPro" id="IPR041698">
    <property type="entry name" value="Methyltransf_25"/>
</dbReference>
<dbReference type="InterPro" id="IPR029063">
    <property type="entry name" value="SAM-dependent_MTases_sf"/>
</dbReference>
<dbReference type="Gene3D" id="3.40.50.150">
    <property type="entry name" value="Vaccinia Virus protein VP39"/>
    <property type="match status" value="1"/>
</dbReference>
<dbReference type="CDD" id="cd02440">
    <property type="entry name" value="AdoMet_MTases"/>
    <property type="match status" value="1"/>
</dbReference>
<evidence type="ECO:0000256" key="1">
    <source>
        <dbReference type="ARBA" id="ARBA00022679"/>
    </source>
</evidence>
<accession>A0A1C7E6T4</accession>
<keyword evidence="3" id="KW-0489">Methyltransferase</keyword>
<dbReference type="GO" id="GO:0008168">
    <property type="term" value="F:methyltransferase activity"/>
    <property type="evidence" value="ECO:0007669"/>
    <property type="project" value="UniProtKB-KW"/>
</dbReference>
<keyword evidence="4" id="KW-1185">Reference proteome</keyword>
<organism evidence="3 4">
    <name type="scientific">Planococcus plakortidis</name>
    <dbReference type="NCBI Taxonomy" id="1038856"/>
    <lineage>
        <taxon>Bacteria</taxon>
        <taxon>Bacillati</taxon>
        <taxon>Bacillota</taxon>
        <taxon>Bacilli</taxon>
        <taxon>Bacillales</taxon>
        <taxon>Caryophanaceae</taxon>
        <taxon>Planococcus</taxon>
    </lineage>
</organism>